<evidence type="ECO:0000313" key="1">
    <source>
        <dbReference type="EMBL" id="RLQ93765.1"/>
    </source>
</evidence>
<protein>
    <submittedName>
        <fullName evidence="1">Uncharacterized protein</fullName>
    </submittedName>
</protein>
<evidence type="ECO:0000313" key="2">
    <source>
        <dbReference type="Proteomes" id="UP000276770"/>
    </source>
</evidence>
<dbReference type="Proteomes" id="UP000276770">
    <property type="component" value="Unassembled WGS sequence"/>
</dbReference>
<dbReference type="EMBL" id="RCVZ01000012">
    <property type="protein sequence ID" value="RLQ93765.1"/>
    <property type="molecule type" value="Genomic_DNA"/>
</dbReference>
<gene>
    <name evidence="1" type="ORF">D9X91_15940</name>
</gene>
<reference evidence="1 2" key="1">
    <citation type="submission" date="2018-10" db="EMBL/GenBank/DDBJ databases">
        <title>Falsibacillus sp. genome draft.</title>
        <authorList>
            <person name="Shi S."/>
        </authorList>
    </citation>
    <scope>NUCLEOTIDE SEQUENCE [LARGE SCALE GENOMIC DNA]</scope>
    <source>
        <strain evidence="1 2">GY 10110</strain>
    </source>
</reference>
<comment type="caution">
    <text evidence="1">The sequence shown here is derived from an EMBL/GenBank/DDBJ whole genome shotgun (WGS) entry which is preliminary data.</text>
</comment>
<keyword evidence="2" id="KW-1185">Reference proteome</keyword>
<dbReference type="AlphaFoldDB" id="A0A3L7JTZ9"/>
<name>A0A3L7JTZ9_9BACI</name>
<accession>A0A3L7JTZ9</accession>
<proteinExistence type="predicted"/>
<sequence length="93" mass="10746">MVLTVFLSKNSSYDVDRRGKCETPEGKEGPLESEHPAAEINLTQPLMYSSKLYEKSVCKKVDFQLIVKIDFPLAVYSWRKRGMMKKMKIVRVC</sequence>
<organism evidence="1 2">
    <name type="scientific">Falsibacillus albus</name>
    <dbReference type="NCBI Taxonomy" id="2478915"/>
    <lineage>
        <taxon>Bacteria</taxon>
        <taxon>Bacillati</taxon>
        <taxon>Bacillota</taxon>
        <taxon>Bacilli</taxon>
        <taxon>Bacillales</taxon>
        <taxon>Bacillaceae</taxon>
        <taxon>Falsibacillus</taxon>
    </lineage>
</organism>